<dbReference type="OrthoDB" id="9804504at2"/>
<keyword evidence="4" id="KW-1185">Reference proteome</keyword>
<dbReference type="eggNOG" id="COG0529">
    <property type="taxonomic scope" value="Bacteria"/>
</dbReference>
<dbReference type="GO" id="GO:0005737">
    <property type="term" value="C:cytoplasm"/>
    <property type="evidence" value="ECO:0007669"/>
    <property type="project" value="TreeGrafter"/>
</dbReference>
<sequence length="166" mass="18947">MGTVYWITGLSGAGKTTIGKLFYEQMKEKYPNTVFLDGDTLRSVFGDCFGYTQEERRKCAMCYARLCAMLGRQGMNVICCTISMFDSVRDWNRENIDAYKEIYVKVSMETLRARDQKGLYSGVTKEKQKEVAGIHVDVEEPKNPDLILENNGAETPAEQAEKIWRL</sequence>
<dbReference type="STRING" id="1235802.C823_01181"/>
<dbReference type="NCBIfam" id="NF004041">
    <property type="entry name" value="PRK05541.1"/>
    <property type="match status" value="1"/>
</dbReference>
<dbReference type="InterPro" id="IPR059117">
    <property type="entry name" value="APS_kinase_dom"/>
</dbReference>
<dbReference type="Gene3D" id="3.40.50.300">
    <property type="entry name" value="P-loop containing nucleotide triphosphate hydrolases"/>
    <property type="match status" value="1"/>
</dbReference>
<feature type="domain" description="APS kinase" evidence="2">
    <location>
        <begin position="2"/>
        <end position="148"/>
    </location>
</feature>
<dbReference type="HOGENOM" id="CLU_046932_2_3_9"/>
<evidence type="ECO:0000256" key="1">
    <source>
        <dbReference type="ARBA" id="ARBA00022679"/>
    </source>
</evidence>
<evidence type="ECO:0000313" key="3">
    <source>
        <dbReference type="EMBL" id="EMZ33900.1"/>
    </source>
</evidence>
<dbReference type="PANTHER" id="PTHR42700">
    <property type="entry name" value="SULFATE ADENYLYLTRANSFERASE"/>
    <property type="match status" value="1"/>
</dbReference>
<dbReference type="AlphaFoldDB" id="N2B668"/>
<dbReference type="PATRIC" id="fig|1235802.3.peg.1264"/>
<dbReference type="SUPFAM" id="SSF52540">
    <property type="entry name" value="P-loop containing nucleoside triphosphate hydrolases"/>
    <property type="match status" value="1"/>
</dbReference>
<proteinExistence type="predicted"/>
<dbReference type="PANTHER" id="PTHR42700:SF1">
    <property type="entry name" value="SULFATE ADENYLYLTRANSFERASE"/>
    <property type="match status" value="1"/>
</dbReference>
<evidence type="ECO:0000313" key="4">
    <source>
        <dbReference type="Proteomes" id="UP000012589"/>
    </source>
</evidence>
<dbReference type="Pfam" id="PF01583">
    <property type="entry name" value="APS_kinase"/>
    <property type="match status" value="1"/>
</dbReference>
<keyword evidence="1" id="KW-0808">Transferase</keyword>
<dbReference type="GO" id="GO:0019379">
    <property type="term" value="P:sulfate assimilation, phosphoadenylyl sulfate reduction by phosphoadenylyl-sulfate reductase (thioredoxin)"/>
    <property type="evidence" value="ECO:0007669"/>
    <property type="project" value="TreeGrafter"/>
</dbReference>
<dbReference type="InterPro" id="IPR050512">
    <property type="entry name" value="Sulf_AdTrans/APS_kinase"/>
</dbReference>
<dbReference type="GO" id="GO:0010134">
    <property type="term" value="P:sulfate assimilation via adenylyl sulfate reduction"/>
    <property type="evidence" value="ECO:0007669"/>
    <property type="project" value="TreeGrafter"/>
</dbReference>
<protein>
    <recommendedName>
        <fullName evidence="2">APS kinase domain-containing protein</fullName>
    </recommendedName>
</protein>
<dbReference type="EMBL" id="AQFT01000038">
    <property type="protein sequence ID" value="EMZ33900.1"/>
    <property type="molecule type" value="Genomic_DNA"/>
</dbReference>
<reference evidence="3 4" key="1">
    <citation type="journal article" date="2014" name="Genome Announc.">
        <title>Draft genome sequences of the altered schaedler flora, a defined bacterial community from gnotobiotic mice.</title>
        <authorList>
            <person name="Wannemuehler M.J."/>
            <person name="Overstreet A.M."/>
            <person name="Ward D.V."/>
            <person name="Phillips G.J."/>
        </authorList>
    </citation>
    <scope>NUCLEOTIDE SEQUENCE [LARGE SCALE GENOMIC DNA]</scope>
    <source>
        <strain evidence="3 4">ASF492</strain>
    </source>
</reference>
<gene>
    <name evidence="3" type="ORF">C823_01181</name>
</gene>
<evidence type="ECO:0000259" key="2">
    <source>
        <dbReference type="Pfam" id="PF01583"/>
    </source>
</evidence>
<organism evidence="3 4">
    <name type="scientific">Eubacterium plexicaudatum ASF492</name>
    <dbReference type="NCBI Taxonomy" id="1235802"/>
    <lineage>
        <taxon>Bacteria</taxon>
        <taxon>Bacillati</taxon>
        <taxon>Bacillota</taxon>
        <taxon>Clostridia</taxon>
        <taxon>Eubacteriales</taxon>
        <taxon>Eubacteriaceae</taxon>
        <taxon>Eubacterium</taxon>
    </lineage>
</organism>
<dbReference type="GO" id="GO:0004781">
    <property type="term" value="F:sulfate adenylyltransferase (ATP) activity"/>
    <property type="evidence" value="ECO:0007669"/>
    <property type="project" value="TreeGrafter"/>
</dbReference>
<dbReference type="InterPro" id="IPR027417">
    <property type="entry name" value="P-loop_NTPase"/>
</dbReference>
<comment type="caution">
    <text evidence="3">The sequence shown here is derived from an EMBL/GenBank/DDBJ whole genome shotgun (WGS) entry which is preliminary data.</text>
</comment>
<accession>N2B668</accession>
<dbReference type="Proteomes" id="UP000012589">
    <property type="component" value="Unassembled WGS sequence"/>
</dbReference>
<name>N2B668_9FIRM</name>